<dbReference type="InterPro" id="IPR004031">
    <property type="entry name" value="PMP22/EMP/MP20/Claudin"/>
</dbReference>
<keyword evidence="2 8" id="KW-0796">Tight junction</keyword>
<gene>
    <name evidence="10" type="ORF">NHX12_007342</name>
</gene>
<name>A0A9Q0DPN5_9TELE</name>
<evidence type="ECO:0000256" key="3">
    <source>
        <dbReference type="ARBA" id="ARBA00022475"/>
    </source>
</evidence>
<comment type="caution">
    <text evidence="10">The sequence shown here is derived from an EMBL/GenBank/DDBJ whole genome shotgun (WGS) entry which is preliminary data.</text>
</comment>
<keyword evidence="6 8" id="KW-1133">Transmembrane helix</keyword>
<feature type="transmembrane region" description="Helical" evidence="8">
    <location>
        <begin position="79"/>
        <end position="101"/>
    </location>
</feature>
<evidence type="ECO:0000256" key="1">
    <source>
        <dbReference type="ARBA" id="ARBA00008295"/>
    </source>
</evidence>
<evidence type="ECO:0000256" key="8">
    <source>
        <dbReference type="RuleBase" id="RU060637"/>
    </source>
</evidence>
<keyword evidence="3 8" id="KW-1003">Cell membrane</keyword>
<evidence type="ECO:0000256" key="4">
    <source>
        <dbReference type="ARBA" id="ARBA00022692"/>
    </source>
</evidence>
<feature type="chain" id="PRO_5040461404" description="Claudin" evidence="9">
    <location>
        <begin position="21"/>
        <end position="244"/>
    </location>
</feature>
<dbReference type="FunFam" id="1.20.140.150:FF:000001">
    <property type="entry name" value="Claudin"/>
    <property type="match status" value="1"/>
</dbReference>
<dbReference type="InterPro" id="IPR006187">
    <property type="entry name" value="Claudin"/>
</dbReference>
<feature type="signal peptide" evidence="9">
    <location>
        <begin position="1"/>
        <end position="20"/>
    </location>
</feature>
<comment type="subcellular location">
    <subcellularLocation>
        <location evidence="8">Cell junction</location>
        <location evidence="8">Tight junction</location>
    </subcellularLocation>
    <subcellularLocation>
        <location evidence="8">Cell membrane</location>
        <topology evidence="8">Multi-pass membrane protein</topology>
    </subcellularLocation>
</comment>
<dbReference type="Gene3D" id="1.20.140.150">
    <property type="match status" value="1"/>
</dbReference>
<evidence type="ECO:0000256" key="2">
    <source>
        <dbReference type="ARBA" id="ARBA00022427"/>
    </source>
</evidence>
<evidence type="ECO:0000313" key="10">
    <source>
        <dbReference type="EMBL" id="KAJ3592214.1"/>
    </source>
</evidence>
<organism evidence="10 11">
    <name type="scientific">Muraenolepis orangiensis</name>
    <name type="common">Patagonian moray cod</name>
    <dbReference type="NCBI Taxonomy" id="630683"/>
    <lineage>
        <taxon>Eukaryota</taxon>
        <taxon>Metazoa</taxon>
        <taxon>Chordata</taxon>
        <taxon>Craniata</taxon>
        <taxon>Vertebrata</taxon>
        <taxon>Euteleostomi</taxon>
        <taxon>Actinopterygii</taxon>
        <taxon>Neopterygii</taxon>
        <taxon>Teleostei</taxon>
        <taxon>Neoteleostei</taxon>
        <taxon>Acanthomorphata</taxon>
        <taxon>Zeiogadaria</taxon>
        <taxon>Gadariae</taxon>
        <taxon>Gadiformes</taxon>
        <taxon>Muraenolepidoidei</taxon>
        <taxon>Muraenolepididae</taxon>
        <taxon>Muraenolepis</taxon>
    </lineage>
</organism>
<feature type="transmembrane region" description="Helical" evidence="8">
    <location>
        <begin position="157"/>
        <end position="180"/>
    </location>
</feature>
<dbReference type="Proteomes" id="UP001148018">
    <property type="component" value="Unassembled WGS sequence"/>
</dbReference>
<proteinExistence type="inferred from homology"/>
<dbReference type="InterPro" id="IPR017974">
    <property type="entry name" value="Claudin_CS"/>
</dbReference>
<reference evidence="10" key="1">
    <citation type="submission" date="2022-07" db="EMBL/GenBank/DDBJ databases">
        <title>Chromosome-level genome of Muraenolepis orangiensis.</title>
        <authorList>
            <person name="Kim J."/>
        </authorList>
    </citation>
    <scope>NUCLEOTIDE SEQUENCE</scope>
    <source>
        <strain evidence="10">KU_S4_2022</strain>
        <tissue evidence="10">Muscle</tissue>
    </source>
</reference>
<comment type="caution">
    <text evidence="8">Lacks conserved residue(s) required for the propagation of feature annotation.</text>
</comment>
<keyword evidence="4 8" id="KW-0812">Transmembrane</keyword>
<feature type="transmembrane region" description="Helical" evidence="8">
    <location>
        <begin position="113"/>
        <end position="137"/>
    </location>
</feature>
<comment type="function">
    <text evidence="8">Claudins function as major constituents of the tight junction complexes that regulate the permeability of epithelia.</text>
</comment>
<dbReference type="PRINTS" id="PR01385">
    <property type="entry name" value="CLAUDIN14"/>
</dbReference>
<dbReference type="Pfam" id="PF00822">
    <property type="entry name" value="PMP22_Claudin"/>
    <property type="match status" value="1"/>
</dbReference>
<dbReference type="PROSITE" id="PS01346">
    <property type="entry name" value="CLAUDIN"/>
    <property type="match status" value="1"/>
</dbReference>
<keyword evidence="9" id="KW-0732">Signal</keyword>
<dbReference type="OrthoDB" id="8749238at2759"/>
<keyword evidence="5 8" id="KW-0965">Cell junction</keyword>
<evidence type="ECO:0000256" key="7">
    <source>
        <dbReference type="ARBA" id="ARBA00023136"/>
    </source>
</evidence>
<dbReference type="PANTHER" id="PTHR12002">
    <property type="entry name" value="CLAUDIN"/>
    <property type="match status" value="1"/>
</dbReference>
<dbReference type="AlphaFoldDB" id="A0A9Q0DPN5"/>
<dbReference type="PRINTS" id="PR01077">
    <property type="entry name" value="CLAUDIN"/>
</dbReference>
<sequence length="244" mass="26057">MAVQLLGFFLGMLGLLGTVATTVLPHWRTTAYVGSNIITSVSYLKGLWMECVWHSTGIYQCVLHRSLLALPPDLQAARALMVLSCVTGMIAVVLAVTGMKCTQCAHGSSNKNALLLGGGCCFFSAGLLCLITVSWTTNSITQDFYNPFLPGAMKYEIGLAIYVGYASSFLSLTGGLILCWSTSGQRQPIRQPPPPHTVRSYPAAPPPAAIASAPPYRPPEALRGNCVPSVFPASSSGYKLDDYF</sequence>
<evidence type="ECO:0000256" key="5">
    <source>
        <dbReference type="ARBA" id="ARBA00022949"/>
    </source>
</evidence>
<comment type="similarity">
    <text evidence="1 8">Belongs to the claudin family.</text>
</comment>
<dbReference type="GO" id="GO:0005886">
    <property type="term" value="C:plasma membrane"/>
    <property type="evidence" value="ECO:0007669"/>
    <property type="project" value="UniProtKB-SubCell"/>
</dbReference>
<evidence type="ECO:0000256" key="6">
    <source>
        <dbReference type="ARBA" id="ARBA00022989"/>
    </source>
</evidence>
<dbReference type="GO" id="GO:0005198">
    <property type="term" value="F:structural molecule activity"/>
    <property type="evidence" value="ECO:0007669"/>
    <property type="project" value="InterPro"/>
</dbReference>
<protein>
    <recommendedName>
        <fullName evidence="8">Claudin</fullName>
    </recommendedName>
</protein>
<dbReference type="GO" id="GO:0005923">
    <property type="term" value="C:bicellular tight junction"/>
    <property type="evidence" value="ECO:0007669"/>
    <property type="project" value="UniProtKB-SubCell"/>
</dbReference>
<evidence type="ECO:0000313" key="11">
    <source>
        <dbReference type="Proteomes" id="UP001148018"/>
    </source>
</evidence>
<evidence type="ECO:0000256" key="9">
    <source>
        <dbReference type="SAM" id="SignalP"/>
    </source>
</evidence>
<dbReference type="EMBL" id="JANIIK010000113">
    <property type="protein sequence ID" value="KAJ3592214.1"/>
    <property type="molecule type" value="Genomic_DNA"/>
</dbReference>
<keyword evidence="7 8" id="KW-0472">Membrane</keyword>
<accession>A0A9Q0DPN5</accession>
<keyword evidence="11" id="KW-1185">Reference proteome</keyword>